<proteinExistence type="predicted"/>
<feature type="non-terminal residue" evidence="2">
    <location>
        <position position="53"/>
    </location>
</feature>
<dbReference type="AlphaFoldDB" id="A0A392VZ85"/>
<comment type="caution">
    <text evidence="2">The sequence shown here is derived from an EMBL/GenBank/DDBJ whole genome shotgun (WGS) entry which is preliminary data.</text>
</comment>
<evidence type="ECO:0000256" key="1">
    <source>
        <dbReference type="SAM" id="MobiDB-lite"/>
    </source>
</evidence>
<name>A0A392VZ85_9FABA</name>
<keyword evidence="3" id="KW-1185">Reference proteome</keyword>
<dbReference type="EMBL" id="LXQA011281919">
    <property type="protein sequence ID" value="MCI91770.1"/>
    <property type="molecule type" value="Genomic_DNA"/>
</dbReference>
<sequence>QTPPNSPRKSPKNDEDEKKHKRIAVNTIAGGFAGGGESRAARKRYLRRIIQET</sequence>
<evidence type="ECO:0000313" key="2">
    <source>
        <dbReference type="EMBL" id="MCI91770.1"/>
    </source>
</evidence>
<protein>
    <submittedName>
        <fullName evidence="2">Uncharacterized protein</fullName>
    </submittedName>
</protein>
<accession>A0A392VZ85</accession>
<feature type="region of interest" description="Disordered" evidence="1">
    <location>
        <begin position="1"/>
        <end position="20"/>
    </location>
</feature>
<reference evidence="2 3" key="1">
    <citation type="journal article" date="2018" name="Front. Plant Sci.">
        <title>Red Clover (Trifolium pratense) and Zigzag Clover (T. medium) - A Picture of Genomic Similarities and Differences.</title>
        <authorList>
            <person name="Dluhosova J."/>
            <person name="Istvanek J."/>
            <person name="Nedelnik J."/>
            <person name="Repkova J."/>
        </authorList>
    </citation>
    <scope>NUCLEOTIDE SEQUENCE [LARGE SCALE GENOMIC DNA]</scope>
    <source>
        <strain evidence="3">cv. 10/8</strain>
        <tissue evidence="2">Leaf</tissue>
    </source>
</reference>
<dbReference type="Proteomes" id="UP000265520">
    <property type="component" value="Unassembled WGS sequence"/>
</dbReference>
<organism evidence="2 3">
    <name type="scientific">Trifolium medium</name>
    <dbReference type="NCBI Taxonomy" id="97028"/>
    <lineage>
        <taxon>Eukaryota</taxon>
        <taxon>Viridiplantae</taxon>
        <taxon>Streptophyta</taxon>
        <taxon>Embryophyta</taxon>
        <taxon>Tracheophyta</taxon>
        <taxon>Spermatophyta</taxon>
        <taxon>Magnoliopsida</taxon>
        <taxon>eudicotyledons</taxon>
        <taxon>Gunneridae</taxon>
        <taxon>Pentapetalae</taxon>
        <taxon>rosids</taxon>
        <taxon>fabids</taxon>
        <taxon>Fabales</taxon>
        <taxon>Fabaceae</taxon>
        <taxon>Papilionoideae</taxon>
        <taxon>50 kb inversion clade</taxon>
        <taxon>NPAAA clade</taxon>
        <taxon>Hologalegina</taxon>
        <taxon>IRL clade</taxon>
        <taxon>Trifolieae</taxon>
        <taxon>Trifolium</taxon>
    </lineage>
</organism>
<evidence type="ECO:0000313" key="3">
    <source>
        <dbReference type="Proteomes" id="UP000265520"/>
    </source>
</evidence>
<feature type="non-terminal residue" evidence="2">
    <location>
        <position position="1"/>
    </location>
</feature>